<feature type="compositionally biased region" description="Basic and acidic residues" evidence="1">
    <location>
        <begin position="39"/>
        <end position="56"/>
    </location>
</feature>
<organism evidence="2 3">
    <name type="scientific">Scophthalmus maximus</name>
    <name type="common">Turbot</name>
    <name type="synonym">Psetta maxima</name>
    <dbReference type="NCBI Taxonomy" id="52904"/>
    <lineage>
        <taxon>Eukaryota</taxon>
        <taxon>Metazoa</taxon>
        <taxon>Chordata</taxon>
        <taxon>Craniata</taxon>
        <taxon>Vertebrata</taxon>
        <taxon>Euteleostomi</taxon>
        <taxon>Actinopterygii</taxon>
        <taxon>Neopterygii</taxon>
        <taxon>Teleostei</taxon>
        <taxon>Neoteleostei</taxon>
        <taxon>Acanthomorphata</taxon>
        <taxon>Carangaria</taxon>
        <taxon>Pleuronectiformes</taxon>
        <taxon>Pleuronectoidei</taxon>
        <taxon>Scophthalmidae</taxon>
        <taxon>Scophthalmus</taxon>
    </lineage>
</organism>
<evidence type="ECO:0000313" key="3">
    <source>
        <dbReference type="Proteomes" id="UP000438429"/>
    </source>
</evidence>
<dbReference type="AlphaFoldDB" id="A0A6A4SPP8"/>
<evidence type="ECO:0000313" key="2">
    <source>
        <dbReference type="EMBL" id="KAF0032282.1"/>
    </source>
</evidence>
<evidence type="ECO:0000256" key="1">
    <source>
        <dbReference type="SAM" id="MobiDB-lite"/>
    </source>
</evidence>
<comment type="caution">
    <text evidence="2">The sequence shown here is derived from an EMBL/GenBank/DDBJ whole genome shotgun (WGS) entry which is preliminary data.</text>
</comment>
<dbReference type="Proteomes" id="UP000438429">
    <property type="component" value="Unassembled WGS sequence"/>
</dbReference>
<accession>A0A6A4SPP8</accession>
<gene>
    <name evidence="2" type="ORF">F2P81_014572</name>
</gene>
<sequence length="161" mass="17757">MATYYRDSISQKNGFSNIRCTLWLAPRPALHQETEEEGGEHQERGEQPRRADRARDSGGGGGGASKVPHVIGCDDRRSRSQQFTLQPIGSLELSASRCTVRQSESGEGEWSLQFNKCCWRFDTADSPTLTGICCLPKIAQAAHSCSTEKEEDDDDDDVCST</sequence>
<protein>
    <submittedName>
        <fullName evidence="2">Uncharacterized protein</fullName>
    </submittedName>
</protein>
<reference evidence="2 3" key="1">
    <citation type="submission" date="2019-06" db="EMBL/GenBank/DDBJ databases">
        <title>Draft genomes of female and male turbot (Scophthalmus maximus).</title>
        <authorList>
            <person name="Xu H."/>
            <person name="Xu X.-W."/>
            <person name="Shao C."/>
            <person name="Chen S."/>
        </authorList>
    </citation>
    <scope>NUCLEOTIDE SEQUENCE [LARGE SCALE GENOMIC DNA]</scope>
    <source>
        <strain evidence="2">Ysfricsl-2016a</strain>
        <tissue evidence="2">Blood</tissue>
    </source>
</reference>
<feature type="region of interest" description="Disordered" evidence="1">
    <location>
        <begin position="29"/>
        <end position="71"/>
    </location>
</feature>
<name>A0A6A4SPP8_SCOMX</name>
<proteinExistence type="predicted"/>
<dbReference type="EMBL" id="VEVO01000013">
    <property type="protein sequence ID" value="KAF0032282.1"/>
    <property type="molecule type" value="Genomic_DNA"/>
</dbReference>